<dbReference type="Proteomes" id="UP000283880">
    <property type="component" value="Unassembled WGS sequence"/>
</dbReference>
<dbReference type="PANTHER" id="PTHR30126:SF40">
    <property type="entry name" value="HTH-TYPE TRANSCRIPTIONAL REGULATOR GLTR"/>
    <property type="match status" value="1"/>
</dbReference>
<dbReference type="CDD" id="cd05466">
    <property type="entry name" value="PBP2_LTTR_substrate"/>
    <property type="match status" value="1"/>
</dbReference>
<feature type="domain" description="HTH lysR-type" evidence="5">
    <location>
        <begin position="1"/>
        <end position="58"/>
    </location>
</feature>
<dbReference type="GO" id="GO:0003700">
    <property type="term" value="F:DNA-binding transcription factor activity"/>
    <property type="evidence" value="ECO:0007669"/>
    <property type="project" value="InterPro"/>
</dbReference>
<evidence type="ECO:0000256" key="2">
    <source>
        <dbReference type="ARBA" id="ARBA00023015"/>
    </source>
</evidence>
<comment type="caution">
    <text evidence="6">The sequence shown here is derived from an EMBL/GenBank/DDBJ whole genome shotgun (WGS) entry which is preliminary data.</text>
</comment>
<dbReference type="OrthoDB" id="1652954at2"/>
<dbReference type="SUPFAM" id="SSF53850">
    <property type="entry name" value="Periplasmic binding protein-like II"/>
    <property type="match status" value="1"/>
</dbReference>
<dbReference type="PANTHER" id="PTHR30126">
    <property type="entry name" value="HTH-TYPE TRANSCRIPTIONAL REGULATOR"/>
    <property type="match status" value="1"/>
</dbReference>
<accession>A0A413FGN9</accession>
<name>A0A413FGN9_9FIRM</name>
<dbReference type="PRINTS" id="PR00039">
    <property type="entry name" value="HTHLYSR"/>
</dbReference>
<protein>
    <submittedName>
        <fullName evidence="6">LysR family transcriptional regulator</fullName>
    </submittedName>
</protein>
<evidence type="ECO:0000256" key="3">
    <source>
        <dbReference type="ARBA" id="ARBA00023125"/>
    </source>
</evidence>
<dbReference type="PROSITE" id="PS50931">
    <property type="entry name" value="HTH_LYSR"/>
    <property type="match status" value="1"/>
</dbReference>
<evidence type="ECO:0000259" key="5">
    <source>
        <dbReference type="PROSITE" id="PS50931"/>
    </source>
</evidence>
<dbReference type="InterPro" id="IPR036388">
    <property type="entry name" value="WH-like_DNA-bd_sf"/>
</dbReference>
<dbReference type="InterPro" id="IPR036390">
    <property type="entry name" value="WH_DNA-bd_sf"/>
</dbReference>
<evidence type="ECO:0000256" key="1">
    <source>
        <dbReference type="ARBA" id="ARBA00009437"/>
    </source>
</evidence>
<dbReference type="Pfam" id="PF03466">
    <property type="entry name" value="LysR_substrate"/>
    <property type="match status" value="1"/>
</dbReference>
<dbReference type="InterPro" id="IPR000847">
    <property type="entry name" value="LysR_HTH_N"/>
</dbReference>
<organism evidence="6 7">
    <name type="scientific">Enterocloster asparagiformis</name>
    <dbReference type="NCBI Taxonomy" id="333367"/>
    <lineage>
        <taxon>Bacteria</taxon>
        <taxon>Bacillati</taxon>
        <taxon>Bacillota</taxon>
        <taxon>Clostridia</taxon>
        <taxon>Lachnospirales</taxon>
        <taxon>Lachnospiraceae</taxon>
        <taxon>Enterocloster</taxon>
    </lineage>
</organism>
<dbReference type="RefSeq" id="WP_117777327.1">
    <property type="nucleotide sequence ID" value="NZ_QSBM01000006.1"/>
</dbReference>
<dbReference type="Gene3D" id="3.40.190.290">
    <property type="match status" value="1"/>
</dbReference>
<dbReference type="SUPFAM" id="SSF46785">
    <property type="entry name" value="Winged helix' DNA-binding domain"/>
    <property type="match status" value="1"/>
</dbReference>
<sequence>MKINTLEYFVVLAELQSMNKAAKALYVAQPSLSKALGKLESEIGVQLFYRGANGLRLTEAGEKILPEAKQILKYYNGWKELSKLDALEEIEIYTQSVFSHFFLPDILLRFKKAYPNVRIKLNPVLNPGDFISHEIHKPSICLAVCNAALLSRFTEAQGSAPLKLLDGEYQCVFNARSPLAGRESVTIEDLQELYFTMAHFKGTTEDDGFLYPLFQRLFRTIPSSHTMESESLANVISLIVKNPEVFTITYYPVIRLAGGVLQNGLAHVPLSGGELKGAPYLFYSRQAYKQHPALRELVNNIREAAKELQVDSEI</sequence>
<dbReference type="EMBL" id="QSBM01000006">
    <property type="protein sequence ID" value="RGX29914.1"/>
    <property type="molecule type" value="Genomic_DNA"/>
</dbReference>
<dbReference type="InterPro" id="IPR005119">
    <property type="entry name" value="LysR_subst-bd"/>
</dbReference>
<evidence type="ECO:0000313" key="6">
    <source>
        <dbReference type="EMBL" id="RGX29914.1"/>
    </source>
</evidence>
<keyword evidence="3" id="KW-0238">DNA-binding</keyword>
<comment type="similarity">
    <text evidence="1">Belongs to the LysR transcriptional regulatory family.</text>
</comment>
<dbReference type="AlphaFoldDB" id="A0A413FGN9"/>
<dbReference type="Pfam" id="PF00126">
    <property type="entry name" value="HTH_1"/>
    <property type="match status" value="1"/>
</dbReference>
<reference evidence="6 7" key="1">
    <citation type="submission" date="2018-08" db="EMBL/GenBank/DDBJ databases">
        <title>A genome reference for cultivated species of the human gut microbiota.</title>
        <authorList>
            <person name="Zou Y."/>
            <person name="Xue W."/>
            <person name="Luo G."/>
        </authorList>
    </citation>
    <scope>NUCLEOTIDE SEQUENCE [LARGE SCALE GENOMIC DNA]</scope>
    <source>
        <strain evidence="6 7">AF04-15</strain>
    </source>
</reference>
<dbReference type="Gene3D" id="1.10.10.10">
    <property type="entry name" value="Winged helix-like DNA-binding domain superfamily/Winged helix DNA-binding domain"/>
    <property type="match status" value="1"/>
</dbReference>
<keyword evidence="4" id="KW-0804">Transcription</keyword>
<dbReference type="FunFam" id="1.10.10.10:FF:000001">
    <property type="entry name" value="LysR family transcriptional regulator"/>
    <property type="match status" value="1"/>
</dbReference>
<keyword evidence="2" id="KW-0805">Transcription regulation</keyword>
<gene>
    <name evidence="6" type="ORF">DWV29_09390</name>
</gene>
<evidence type="ECO:0000313" key="7">
    <source>
        <dbReference type="Proteomes" id="UP000283880"/>
    </source>
</evidence>
<proteinExistence type="inferred from homology"/>
<evidence type="ECO:0000256" key="4">
    <source>
        <dbReference type="ARBA" id="ARBA00023163"/>
    </source>
</evidence>
<dbReference type="GO" id="GO:0000976">
    <property type="term" value="F:transcription cis-regulatory region binding"/>
    <property type="evidence" value="ECO:0007669"/>
    <property type="project" value="TreeGrafter"/>
</dbReference>